<reference evidence="2 3" key="1">
    <citation type="journal article" date="2008" name="Int. J. Syst. Evol. Microbiol.">
        <title>Bizionia argentinensis sp. nov., isolated from surface marine water in Antarctica.</title>
        <authorList>
            <person name="Bercovich A."/>
            <person name="Vazquez S.C."/>
            <person name="Yankilevich P."/>
            <person name="Coria S.H."/>
            <person name="Foti M."/>
            <person name="Hernandez E."/>
            <person name="Vidal A."/>
            <person name="Ruberto L."/>
            <person name="Melo C."/>
            <person name="Marenssi S."/>
            <person name="Criscuolo M."/>
            <person name="Memoli M."/>
            <person name="Arguelles M."/>
            <person name="Mac Cormack W.P."/>
        </authorList>
    </citation>
    <scope>NUCLEOTIDE SEQUENCE [LARGE SCALE GENOMIC DNA]</scope>
    <source>
        <strain evidence="2 3">JUB59</strain>
    </source>
</reference>
<dbReference type="OrthoDB" id="1159446at2"/>
<gene>
    <name evidence="2" type="ORF">BZARG_2356</name>
</gene>
<keyword evidence="3" id="KW-1185">Reference proteome</keyword>
<proteinExistence type="predicted"/>
<name>G2ECB4_9FLAO</name>
<dbReference type="STRING" id="1046627.BZARG_2356"/>
<protein>
    <submittedName>
        <fullName evidence="2">Uncharacterized protein</fullName>
    </submittedName>
</protein>
<dbReference type="EMBL" id="AFXZ01000015">
    <property type="protein sequence ID" value="EGV43930.1"/>
    <property type="molecule type" value="Genomic_DNA"/>
</dbReference>
<dbReference type="PATRIC" id="fig|1046627.3.peg.1170"/>
<accession>G2ECB4</accession>
<evidence type="ECO:0000256" key="1">
    <source>
        <dbReference type="SAM" id="MobiDB-lite"/>
    </source>
</evidence>
<dbReference type="RefSeq" id="WP_008636319.1">
    <property type="nucleotide sequence ID" value="NZ_AFXZ01000015.1"/>
</dbReference>
<feature type="compositionally biased region" description="Polar residues" evidence="1">
    <location>
        <begin position="222"/>
        <end position="235"/>
    </location>
</feature>
<evidence type="ECO:0000313" key="2">
    <source>
        <dbReference type="EMBL" id="EGV43930.1"/>
    </source>
</evidence>
<feature type="region of interest" description="Disordered" evidence="1">
    <location>
        <begin position="186"/>
        <end position="235"/>
    </location>
</feature>
<comment type="caution">
    <text evidence="2">The sequence shown here is derived from an EMBL/GenBank/DDBJ whole genome shotgun (WGS) entry which is preliminary data.</text>
</comment>
<evidence type="ECO:0000313" key="3">
    <source>
        <dbReference type="Proteomes" id="UP000003730"/>
    </source>
</evidence>
<dbReference type="PROSITE" id="PS00018">
    <property type="entry name" value="EF_HAND_1"/>
    <property type="match status" value="1"/>
</dbReference>
<dbReference type="eggNOG" id="COG0545">
    <property type="taxonomic scope" value="Bacteria"/>
</dbReference>
<organism evidence="2 3">
    <name type="scientific">Bizionia argentinensis JUB59</name>
    <dbReference type="NCBI Taxonomy" id="1046627"/>
    <lineage>
        <taxon>Bacteria</taxon>
        <taxon>Pseudomonadati</taxon>
        <taxon>Bacteroidota</taxon>
        <taxon>Flavobacteriia</taxon>
        <taxon>Flavobacteriales</taxon>
        <taxon>Flavobacteriaceae</taxon>
        <taxon>Bizionia</taxon>
    </lineage>
</organism>
<sequence>MRKLILLFITFSILSSCDDGDIITVEFDFEETFLACGELVFYKIKSDPFESLSLKIKNPGLTLESLIALDANGNLVNDQEIEVLIGTGGNQFNYRTYNNDPIGLFCNDIPPSSVQITQDLSSIAGKAYIKVTLIEDDLDGIPAEMEDENLDGDFNPATNPTDTDGDGIPDYLDEDDDGDNVLTKIELGDAADPLTNPRDTDGDGVPDYLDTDDDNDGVLTINEENQSQDQNPANDYTDNTIADYLNPNVSTTVMATAYRVHSINQVFVITVRIKDIQFPNITQTDFNMGKLNDSRLNKTRTVTPAF</sequence>
<dbReference type="PROSITE" id="PS51257">
    <property type="entry name" value="PROKAR_LIPOPROTEIN"/>
    <property type="match status" value="1"/>
</dbReference>
<dbReference type="AlphaFoldDB" id="G2ECB4"/>
<dbReference type="Proteomes" id="UP000003730">
    <property type="component" value="Unassembled WGS sequence"/>
</dbReference>
<dbReference type="InterPro" id="IPR018247">
    <property type="entry name" value="EF_Hand_1_Ca_BS"/>
</dbReference>
<feature type="region of interest" description="Disordered" evidence="1">
    <location>
        <begin position="149"/>
        <end position="168"/>
    </location>
</feature>